<evidence type="ECO:0000256" key="6">
    <source>
        <dbReference type="ARBA" id="ARBA00022989"/>
    </source>
</evidence>
<comment type="pathway">
    <text evidence="9">Protein modification; lipoprotein biosynthesis (N-acyl transfer).</text>
</comment>
<dbReference type="InterPro" id="IPR036526">
    <property type="entry name" value="C-N_Hydrolase_sf"/>
</dbReference>
<dbReference type="UniPathway" id="UPA00666"/>
<reference evidence="11 12" key="1">
    <citation type="submission" date="2019-03" db="EMBL/GenBank/DDBJ databases">
        <title>Genomic Encyclopedia of Archaeal and Bacterial Type Strains, Phase II (KMG-II): from individual species to whole genera.</title>
        <authorList>
            <person name="Goeker M."/>
        </authorList>
    </citation>
    <scope>NUCLEOTIDE SEQUENCE [LARGE SCALE GENOMIC DNA]</scope>
    <source>
        <strain evidence="11 12">DSM 19035</strain>
    </source>
</reference>
<feature type="transmembrane region" description="Helical" evidence="9">
    <location>
        <begin position="117"/>
        <end position="140"/>
    </location>
</feature>
<evidence type="ECO:0000256" key="5">
    <source>
        <dbReference type="ARBA" id="ARBA00022692"/>
    </source>
</evidence>
<dbReference type="NCBIfam" id="TIGR00546">
    <property type="entry name" value="lnt"/>
    <property type="match status" value="1"/>
</dbReference>
<feature type="transmembrane region" description="Helical" evidence="9">
    <location>
        <begin position="85"/>
        <end position="105"/>
    </location>
</feature>
<proteinExistence type="inferred from homology"/>
<dbReference type="GO" id="GO:0042158">
    <property type="term" value="P:lipoprotein biosynthetic process"/>
    <property type="evidence" value="ECO:0007669"/>
    <property type="project" value="UniProtKB-UniRule"/>
</dbReference>
<evidence type="ECO:0000313" key="12">
    <source>
        <dbReference type="Proteomes" id="UP000295620"/>
    </source>
</evidence>
<gene>
    <name evidence="9" type="primary">lnt</name>
    <name evidence="11" type="ORF">ATK78_4341</name>
</gene>
<sequence length="568" mass="64230">MNTKNPVQPDPADAPLKIPKAPNAPLNVLKPGQKLVLALLSSFLMWLAWPPVNYTAPLLLIGLVPLLVALSAIKEDDRLKKGKRIFLTAGLSFLVWNTVCIYWVYNSIHSFNDAFTSLLISLIPYGLGALLMTFAFWLYYRLSIYTSKWIAYLGLVSFWIAMEYLHQSWDLAFPWMNLGNGFAKMHQLIQWYEYTGVYGGTLWVLVSNIIGFEAYRSYKTKNGLERYKLSIVLSVVIVIPITLSLSKYTSYEEKSVPVNVVVVQPNIDPYLKYGSISAYEQVSTLTRLSDSIGQTNTEYFIWPETAIPNFANEYGIRTNMDYMRIQEFLSKYKNGTVISGIESVKTYPTAETVSAKFDANSNQYYDNFNAAVQIENSADVQFYHKSKLVPGVEKMPFPTALAFLKPVFAELGGSVGGWGWQDHPAVFYSYGGVGVTPVICYESIWGEWVGKAVKDGAQFIAIITNDGWWGNTSGKDQHFLYAKLRAIETRRWIARSANTGISGFIDQKGDIVSQSAWWTRTALKAEINLNSDLTFYVKNGDLIARFFCITAILLALIIPYRKWIRKLR</sequence>
<comment type="function">
    <text evidence="9">Catalyzes the phospholipid dependent N-acylation of the N-terminal cysteine of apolipoprotein, the last step in lipoprotein maturation.</text>
</comment>
<feature type="domain" description="CN hydrolase" evidence="10">
    <location>
        <begin position="258"/>
        <end position="529"/>
    </location>
</feature>
<feature type="transmembrane region" description="Helical" evidence="9">
    <location>
        <begin position="542"/>
        <end position="560"/>
    </location>
</feature>
<keyword evidence="5 9" id="KW-0812">Transmembrane</keyword>
<evidence type="ECO:0000256" key="2">
    <source>
        <dbReference type="ARBA" id="ARBA00010065"/>
    </source>
</evidence>
<dbReference type="InterPro" id="IPR004563">
    <property type="entry name" value="Apolipo_AcylTrfase"/>
</dbReference>
<evidence type="ECO:0000256" key="1">
    <source>
        <dbReference type="ARBA" id="ARBA00004651"/>
    </source>
</evidence>
<keyword evidence="11" id="KW-0449">Lipoprotein</keyword>
<comment type="caution">
    <text evidence="11">The sequence shown here is derived from an EMBL/GenBank/DDBJ whole genome shotgun (WGS) entry which is preliminary data.</text>
</comment>
<comment type="catalytic activity">
    <reaction evidence="9">
        <text>N-terminal S-1,2-diacyl-sn-glyceryl-L-cysteinyl-[lipoprotein] + a glycerophospholipid = N-acyl-S-1,2-diacyl-sn-glyceryl-L-cysteinyl-[lipoprotein] + a 2-acyl-sn-glycero-3-phospholipid + H(+)</text>
        <dbReference type="Rhea" id="RHEA:48228"/>
        <dbReference type="Rhea" id="RHEA-COMP:14681"/>
        <dbReference type="Rhea" id="RHEA-COMP:14684"/>
        <dbReference type="ChEBI" id="CHEBI:15378"/>
        <dbReference type="ChEBI" id="CHEBI:136912"/>
        <dbReference type="ChEBI" id="CHEBI:140656"/>
        <dbReference type="ChEBI" id="CHEBI:140657"/>
        <dbReference type="ChEBI" id="CHEBI:140660"/>
        <dbReference type="EC" id="2.3.1.269"/>
    </reaction>
</comment>
<dbReference type="EC" id="2.3.1.269" evidence="9"/>
<evidence type="ECO:0000256" key="7">
    <source>
        <dbReference type="ARBA" id="ARBA00023136"/>
    </source>
</evidence>
<dbReference type="AlphaFoldDB" id="A0A4R6SRE8"/>
<evidence type="ECO:0000256" key="3">
    <source>
        <dbReference type="ARBA" id="ARBA00022475"/>
    </source>
</evidence>
<dbReference type="HAMAP" id="MF_01148">
    <property type="entry name" value="Lnt"/>
    <property type="match status" value="1"/>
</dbReference>
<protein>
    <recommendedName>
        <fullName evidence="9">Apolipoprotein N-acyltransferase</fullName>
        <shortName evidence="9">ALP N-acyltransferase</shortName>
        <ecNumber evidence="9">2.3.1.269</ecNumber>
    </recommendedName>
</protein>
<dbReference type="PANTHER" id="PTHR38686:SF1">
    <property type="entry name" value="APOLIPOPROTEIN N-ACYLTRANSFERASE"/>
    <property type="match status" value="1"/>
</dbReference>
<evidence type="ECO:0000256" key="4">
    <source>
        <dbReference type="ARBA" id="ARBA00022679"/>
    </source>
</evidence>
<feature type="transmembrane region" description="Helical" evidence="9">
    <location>
        <begin position="55"/>
        <end position="73"/>
    </location>
</feature>
<accession>A0A4R6SRE8</accession>
<dbReference type="CDD" id="cd07571">
    <property type="entry name" value="ALP_N-acyl_transferase"/>
    <property type="match status" value="1"/>
</dbReference>
<evidence type="ECO:0000313" key="11">
    <source>
        <dbReference type="EMBL" id="TDQ06682.1"/>
    </source>
</evidence>
<keyword evidence="3 9" id="KW-1003">Cell membrane</keyword>
<dbReference type="InterPro" id="IPR003010">
    <property type="entry name" value="C-N_Hydrolase"/>
</dbReference>
<organism evidence="11 12">
    <name type="scientific">Pedobacter metabolipauper</name>
    <dbReference type="NCBI Taxonomy" id="425513"/>
    <lineage>
        <taxon>Bacteria</taxon>
        <taxon>Pseudomonadati</taxon>
        <taxon>Bacteroidota</taxon>
        <taxon>Sphingobacteriia</taxon>
        <taxon>Sphingobacteriales</taxon>
        <taxon>Sphingobacteriaceae</taxon>
        <taxon>Pedobacter</taxon>
    </lineage>
</organism>
<keyword evidence="4 9" id="KW-0808">Transferase</keyword>
<dbReference type="PANTHER" id="PTHR38686">
    <property type="entry name" value="APOLIPOPROTEIN N-ACYLTRANSFERASE"/>
    <property type="match status" value="1"/>
</dbReference>
<evidence type="ECO:0000256" key="9">
    <source>
        <dbReference type="HAMAP-Rule" id="MF_01148"/>
    </source>
</evidence>
<feature type="transmembrane region" description="Helical" evidence="9">
    <location>
        <begin position="195"/>
        <end position="215"/>
    </location>
</feature>
<dbReference type="OrthoDB" id="9804277at2"/>
<comment type="similarity">
    <text evidence="2 9">Belongs to the CN hydrolase family. Apolipoprotein N-acyltransferase subfamily.</text>
</comment>
<dbReference type="Pfam" id="PF20154">
    <property type="entry name" value="LNT_N"/>
    <property type="match status" value="1"/>
</dbReference>
<keyword evidence="12" id="KW-1185">Reference proteome</keyword>
<dbReference type="InterPro" id="IPR045378">
    <property type="entry name" value="LNT_N"/>
</dbReference>
<dbReference type="EMBL" id="SNYC01000008">
    <property type="protein sequence ID" value="TDQ06682.1"/>
    <property type="molecule type" value="Genomic_DNA"/>
</dbReference>
<feature type="transmembrane region" description="Helical" evidence="9">
    <location>
        <begin position="149"/>
        <end position="166"/>
    </location>
</feature>
<dbReference type="GO" id="GO:0016410">
    <property type="term" value="F:N-acyltransferase activity"/>
    <property type="evidence" value="ECO:0007669"/>
    <property type="project" value="UniProtKB-UniRule"/>
</dbReference>
<comment type="subcellular location">
    <subcellularLocation>
        <location evidence="1 9">Cell membrane</location>
        <topology evidence="1 9">Multi-pass membrane protein</topology>
    </subcellularLocation>
</comment>
<keyword evidence="7 9" id="KW-0472">Membrane</keyword>
<dbReference type="PROSITE" id="PS50263">
    <property type="entry name" value="CN_HYDROLASE"/>
    <property type="match status" value="1"/>
</dbReference>
<dbReference type="Pfam" id="PF00795">
    <property type="entry name" value="CN_hydrolase"/>
    <property type="match status" value="1"/>
</dbReference>
<dbReference type="GO" id="GO:0005886">
    <property type="term" value="C:plasma membrane"/>
    <property type="evidence" value="ECO:0007669"/>
    <property type="project" value="UniProtKB-SubCell"/>
</dbReference>
<keyword evidence="6 9" id="KW-1133">Transmembrane helix</keyword>
<feature type="transmembrane region" description="Helical" evidence="9">
    <location>
        <begin position="227"/>
        <end position="245"/>
    </location>
</feature>
<name>A0A4R6SRE8_9SPHI</name>
<evidence type="ECO:0000256" key="8">
    <source>
        <dbReference type="ARBA" id="ARBA00023315"/>
    </source>
</evidence>
<dbReference type="SUPFAM" id="SSF56317">
    <property type="entry name" value="Carbon-nitrogen hydrolase"/>
    <property type="match status" value="1"/>
</dbReference>
<evidence type="ECO:0000259" key="10">
    <source>
        <dbReference type="PROSITE" id="PS50263"/>
    </source>
</evidence>
<keyword evidence="8 9" id="KW-0012">Acyltransferase</keyword>
<dbReference type="Proteomes" id="UP000295620">
    <property type="component" value="Unassembled WGS sequence"/>
</dbReference>
<dbReference type="Gene3D" id="3.60.110.10">
    <property type="entry name" value="Carbon-nitrogen hydrolase"/>
    <property type="match status" value="1"/>
</dbReference>